<organism evidence="2 3">
    <name type="scientific">Streptomyces hygroscopicus</name>
    <dbReference type="NCBI Taxonomy" id="1912"/>
    <lineage>
        <taxon>Bacteria</taxon>
        <taxon>Bacillati</taxon>
        <taxon>Actinomycetota</taxon>
        <taxon>Actinomycetes</taxon>
        <taxon>Kitasatosporales</taxon>
        <taxon>Streptomycetaceae</taxon>
        <taxon>Streptomyces</taxon>
        <taxon>Streptomyces violaceusniger group</taxon>
    </lineage>
</organism>
<comment type="caution">
    <text evidence="2">The sequence shown here is derived from an EMBL/GenBank/DDBJ whole genome shotgun (WGS) entry which is preliminary data.</text>
</comment>
<evidence type="ECO:0000313" key="2">
    <source>
        <dbReference type="EMBL" id="GHJ26602.1"/>
    </source>
</evidence>
<reference evidence="2" key="1">
    <citation type="submission" date="2024-05" db="EMBL/GenBank/DDBJ databases">
        <title>Whole genome shotgun sequence of Streptomyces hygroscopicus NBRC 113678.</title>
        <authorList>
            <person name="Komaki H."/>
            <person name="Tamura T."/>
        </authorList>
    </citation>
    <scope>NUCLEOTIDE SEQUENCE</scope>
    <source>
        <strain evidence="2">N11-34</strain>
    </source>
</reference>
<evidence type="ECO:0000256" key="1">
    <source>
        <dbReference type="SAM" id="MobiDB-lite"/>
    </source>
</evidence>
<feature type="region of interest" description="Disordered" evidence="1">
    <location>
        <begin position="44"/>
        <end position="65"/>
    </location>
</feature>
<dbReference type="Proteomes" id="UP001054854">
    <property type="component" value="Unassembled WGS sequence"/>
</dbReference>
<accession>A0ABQ3TTF0</accession>
<name>A0ABQ3TTF0_STRHY</name>
<evidence type="ECO:0000313" key="3">
    <source>
        <dbReference type="Proteomes" id="UP001054854"/>
    </source>
</evidence>
<proteinExistence type="predicted"/>
<sequence>MTSGSFFITDVLVLAASRSVRTSDFPNVMHSRLLGGYGARAEAAGRPARRADRGRRRNTTLRAAA</sequence>
<gene>
    <name evidence="2" type="ORF">TPA0910_10350</name>
</gene>
<protein>
    <submittedName>
        <fullName evidence="2">Uncharacterized protein</fullName>
    </submittedName>
</protein>
<dbReference type="EMBL" id="BNEK01000002">
    <property type="protein sequence ID" value="GHJ26602.1"/>
    <property type="molecule type" value="Genomic_DNA"/>
</dbReference>
<keyword evidence="3" id="KW-1185">Reference proteome</keyword>